<dbReference type="InterPro" id="IPR036393">
    <property type="entry name" value="AceGlu_kinase-like_sf"/>
</dbReference>
<dbReference type="PIRSF" id="PIRSF000728">
    <property type="entry name" value="NAGK"/>
    <property type="match status" value="1"/>
</dbReference>
<evidence type="ECO:0000256" key="1">
    <source>
        <dbReference type="ARBA" id="ARBA00004828"/>
    </source>
</evidence>
<keyword evidence="3" id="KW-0055">Arginine biosynthesis</keyword>
<feature type="domain" description="Aspartate/glutamate/uridylate kinase" evidence="9">
    <location>
        <begin position="32"/>
        <end position="273"/>
    </location>
</feature>
<gene>
    <name evidence="10" type="ORF">UFOPK1684_00166</name>
</gene>
<evidence type="ECO:0000259" key="9">
    <source>
        <dbReference type="Pfam" id="PF00696"/>
    </source>
</evidence>
<organism evidence="10">
    <name type="scientific">freshwater metagenome</name>
    <dbReference type="NCBI Taxonomy" id="449393"/>
    <lineage>
        <taxon>unclassified sequences</taxon>
        <taxon>metagenomes</taxon>
        <taxon>ecological metagenomes</taxon>
    </lineage>
</organism>
<dbReference type="GO" id="GO:0005737">
    <property type="term" value="C:cytoplasm"/>
    <property type="evidence" value="ECO:0007669"/>
    <property type="project" value="InterPro"/>
</dbReference>
<dbReference type="FunFam" id="3.40.1160.10:FF:000004">
    <property type="entry name" value="Acetylglutamate kinase"/>
    <property type="match status" value="1"/>
</dbReference>
<keyword evidence="7" id="KW-0418">Kinase</keyword>
<dbReference type="NCBIfam" id="TIGR00761">
    <property type="entry name" value="argB"/>
    <property type="match status" value="1"/>
</dbReference>
<dbReference type="Gene3D" id="3.40.1160.10">
    <property type="entry name" value="Acetylglutamate kinase-like"/>
    <property type="match status" value="1"/>
</dbReference>
<dbReference type="SUPFAM" id="SSF53633">
    <property type="entry name" value="Carbamate kinase-like"/>
    <property type="match status" value="1"/>
</dbReference>
<evidence type="ECO:0000256" key="4">
    <source>
        <dbReference type="ARBA" id="ARBA00022605"/>
    </source>
</evidence>
<dbReference type="PANTHER" id="PTHR23342:SF0">
    <property type="entry name" value="N-ACETYLGLUTAMATE SYNTHASE, MITOCHONDRIAL"/>
    <property type="match status" value="1"/>
</dbReference>
<accession>A0A6J6DDK0</accession>
<dbReference type="PANTHER" id="PTHR23342">
    <property type="entry name" value="N-ACETYLGLUTAMATE SYNTHASE"/>
    <property type="match status" value="1"/>
</dbReference>
<dbReference type="PRINTS" id="PR00474">
    <property type="entry name" value="GLU5KINASE"/>
</dbReference>
<dbReference type="InterPro" id="IPR001057">
    <property type="entry name" value="Glu/AcGlu_kinase"/>
</dbReference>
<protein>
    <recommendedName>
        <fullName evidence="2">acetylglutamate kinase</fullName>
        <ecNumber evidence="2">2.7.2.8</ecNumber>
    </recommendedName>
</protein>
<dbReference type="EC" id="2.7.2.8" evidence="2"/>
<evidence type="ECO:0000256" key="5">
    <source>
        <dbReference type="ARBA" id="ARBA00022679"/>
    </source>
</evidence>
<dbReference type="GO" id="GO:0003991">
    <property type="term" value="F:acetylglutamate kinase activity"/>
    <property type="evidence" value="ECO:0007669"/>
    <property type="project" value="UniProtKB-EC"/>
</dbReference>
<sequence>MEAMTNSSLEALRKAATLTEALPWMRRFHGSIFVIKLGGNAMGDDELMQSFADDMVFLATVGVKPVVVHGGGPQITEALEAKGIPSEFRGGYRVTSTAAIPVVRDVLRNTISADVAKRINLHSDLAVVLSGEDENLFVATKRGAVVDGVSVDLGYVGDVVRVNPGVIHDLLDAGKIPVVSSVAPGDDGASLLNVNADSAAAALAIALGAEKMVLLTDVQGLYRNWPDTESLISSLALAELEGLLPSLESGMIPKMTACLDAVRGGVAKAAIIDGRLAHSVLLEAFTAEGIGTEVLAS</sequence>
<evidence type="ECO:0000256" key="8">
    <source>
        <dbReference type="ARBA" id="ARBA00022840"/>
    </source>
</evidence>
<dbReference type="GO" id="GO:0006526">
    <property type="term" value="P:L-arginine biosynthetic process"/>
    <property type="evidence" value="ECO:0007669"/>
    <property type="project" value="UniProtKB-KW"/>
</dbReference>
<evidence type="ECO:0000256" key="2">
    <source>
        <dbReference type="ARBA" id="ARBA00013065"/>
    </source>
</evidence>
<dbReference type="EMBL" id="CAEZTM010000004">
    <property type="protein sequence ID" value="CAB4562032.1"/>
    <property type="molecule type" value="Genomic_DNA"/>
</dbReference>
<evidence type="ECO:0000256" key="7">
    <source>
        <dbReference type="ARBA" id="ARBA00022777"/>
    </source>
</evidence>
<evidence type="ECO:0000256" key="6">
    <source>
        <dbReference type="ARBA" id="ARBA00022741"/>
    </source>
</evidence>
<dbReference type="Pfam" id="PF00696">
    <property type="entry name" value="AA_kinase"/>
    <property type="match status" value="1"/>
</dbReference>
<proteinExistence type="inferred from homology"/>
<comment type="pathway">
    <text evidence="1">Amino-acid biosynthesis; L-arginine biosynthesis; N(2)-acetyl-L-ornithine from L-glutamate: step 2/4.</text>
</comment>
<dbReference type="HAMAP" id="MF_00082">
    <property type="entry name" value="ArgB"/>
    <property type="match status" value="1"/>
</dbReference>
<name>A0A6J6DDK0_9ZZZZ</name>
<reference evidence="10" key="1">
    <citation type="submission" date="2020-05" db="EMBL/GenBank/DDBJ databases">
        <authorList>
            <person name="Chiriac C."/>
            <person name="Salcher M."/>
            <person name="Ghai R."/>
            <person name="Kavagutti S V."/>
        </authorList>
    </citation>
    <scope>NUCLEOTIDE SEQUENCE</scope>
</reference>
<dbReference type="InterPro" id="IPR001048">
    <property type="entry name" value="Asp/Glu/Uridylate_kinase"/>
</dbReference>
<keyword evidence="4" id="KW-0028">Amino-acid biosynthesis</keyword>
<keyword evidence="8" id="KW-0067">ATP-binding</keyword>
<dbReference type="InterPro" id="IPR037528">
    <property type="entry name" value="ArgB"/>
</dbReference>
<dbReference type="AlphaFoldDB" id="A0A6J6DDK0"/>
<keyword evidence="6" id="KW-0547">Nucleotide-binding</keyword>
<keyword evidence="5" id="KW-0808">Transferase</keyword>
<dbReference type="GO" id="GO:0005524">
    <property type="term" value="F:ATP binding"/>
    <property type="evidence" value="ECO:0007669"/>
    <property type="project" value="UniProtKB-KW"/>
</dbReference>
<dbReference type="InterPro" id="IPR004662">
    <property type="entry name" value="AcgluKinase_fam"/>
</dbReference>
<evidence type="ECO:0000256" key="3">
    <source>
        <dbReference type="ARBA" id="ARBA00022571"/>
    </source>
</evidence>
<evidence type="ECO:0000313" key="10">
    <source>
        <dbReference type="EMBL" id="CAB4562032.1"/>
    </source>
</evidence>